<name>K0SFH4_THAOC</name>
<keyword evidence="3" id="KW-0106">Calcium</keyword>
<keyword evidence="8" id="KW-1185">Reference proteome</keyword>
<dbReference type="SUPFAM" id="SSF52540">
    <property type="entry name" value="P-loop containing nucleoside triphosphate hydrolases"/>
    <property type="match status" value="1"/>
</dbReference>
<evidence type="ECO:0000259" key="6">
    <source>
        <dbReference type="PROSITE" id="PS50222"/>
    </source>
</evidence>
<evidence type="ECO:0000313" key="7">
    <source>
        <dbReference type="EMBL" id="EJK63714.1"/>
    </source>
</evidence>
<dbReference type="SMART" id="SM00054">
    <property type="entry name" value="EFh"/>
    <property type="match status" value="2"/>
</dbReference>
<dbReference type="PANTHER" id="PTHR12169">
    <property type="entry name" value="ATPASE N2B"/>
    <property type="match status" value="1"/>
</dbReference>
<dbReference type="PROSITE" id="PS00018">
    <property type="entry name" value="EF_HAND_1"/>
    <property type="match status" value="1"/>
</dbReference>
<dbReference type="Gene3D" id="3.40.50.300">
    <property type="entry name" value="P-loop containing nucleotide triphosphate hydrolases"/>
    <property type="match status" value="1"/>
</dbReference>
<evidence type="ECO:0000256" key="1">
    <source>
        <dbReference type="ARBA" id="ARBA00010322"/>
    </source>
</evidence>
<dbReference type="AlphaFoldDB" id="K0SFH4"/>
<evidence type="ECO:0000256" key="5">
    <source>
        <dbReference type="SAM" id="MobiDB-lite"/>
    </source>
</evidence>
<feature type="domain" description="EF-hand" evidence="6">
    <location>
        <begin position="485"/>
        <end position="520"/>
    </location>
</feature>
<evidence type="ECO:0000256" key="4">
    <source>
        <dbReference type="ARBA" id="ARBA00022840"/>
    </source>
</evidence>
<feature type="domain" description="EF-hand" evidence="6">
    <location>
        <begin position="521"/>
        <end position="556"/>
    </location>
</feature>
<dbReference type="eggNOG" id="KOG2383">
    <property type="taxonomic scope" value="Eukaryota"/>
</dbReference>
<dbReference type="InterPro" id="IPR018247">
    <property type="entry name" value="EF_Hand_1_Ca_BS"/>
</dbReference>
<dbReference type="CDD" id="cd00051">
    <property type="entry name" value="EFh"/>
    <property type="match status" value="1"/>
</dbReference>
<dbReference type="NCBIfam" id="NF040713">
    <property type="entry name" value="ZapE"/>
    <property type="match status" value="1"/>
</dbReference>
<evidence type="ECO:0000256" key="3">
    <source>
        <dbReference type="ARBA" id="ARBA00022837"/>
    </source>
</evidence>
<dbReference type="InterPro" id="IPR005654">
    <property type="entry name" value="ATPase_AFG1-like"/>
</dbReference>
<dbReference type="Gene3D" id="1.10.238.10">
    <property type="entry name" value="EF-hand"/>
    <property type="match status" value="1"/>
</dbReference>
<comment type="caution">
    <text evidence="7">The sequence shown here is derived from an EMBL/GenBank/DDBJ whole genome shotgun (WGS) entry which is preliminary data.</text>
</comment>
<reference evidence="7 8" key="1">
    <citation type="journal article" date="2012" name="Genome Biol.">
        <title>Genome and low-iron response of an oceanic diatom adapted to chronic iron limitation.</title>
        <authorList>
            <person name="Lommer M."/>
            <person name="Specht M."/>
            <person name="Roy A.S."/>
            <person name="Kraemer L."/>
            <person name="Andreson R."/>
            <person name="Gutowska M.A."/>
            <person name="Wolf J."/>
            <person name="Bergner S.V."/>
            <person name="Schilhabel M.B."/>
            <person name="Klostermeier U.C."/>
            <person name="Beiko R.G."/>
            <person name="Rosenstiel P."/>
            <person name="Hippler M."/>
            <person name="Laroche J."/>
        </authorList>
    </citation>
    <scope>NUCLEOTIDE SEQUENCE [LARGE SCALE GENOMIC DNA]</scope>
    <source>
        <strain evidence="7 8">CCMP1005</strain>
    </source>
</reference>
<sequence>MRRRPPQQPNRLLGGSRGSTNRRCVRPQPPYNPVSWAARLLSSAAAEDALQRRDNKVGGRHPDHPRLTGKRVVIDNIHSKKLRDDGPTDTLIDKYQALVSSGEVSRDSHQIRALKELDRLREDIGGEETRQFSLSGLLFGSASSGKDEASNAQVKGVYLHGGVGCGKTWCMDLFYDSLPSGEKQKVHFHAFMLSIHKQLHDAKYKQKLEGDAVFDFVVDSTLEKGKILCFDEFQVVDIADAMILKRLFTRLFAQGTVIVATSNRPPKDLYKGGLQRDLFLPFIALLEQTCNVVSMWDSDTDYRLVQISRSAKGAAKVYFNTSEDPNAKTSFDRLFNKLTQGSDIEPMVLDVQGREVYVPMASEEYNIARFTFKDLCGSPKGAADFLAIGEQFNTIFIEDVPRLKFNEVNLVRRWITLVDSLYECHAKLILCAEAFPSEMYEVDLNSAANDENFAFDRTRSRMEEMRSETYLQKKWVGSQLRRSIANEETLLAAFRAHDTNKDGAMTMRGFVDMVRQLGFELGEDELETTFRSIDINDDNEIDYDEFLLWWSIGHETTQENNARQNP</sequence>
<proteinExistence type="inferred from homology"/>
<dbReference type="PANTHER" id="PTHR12169:SF6">
    <property type="entry name" value="AFG1-LIKE ATPASE"/>
    <property type="match status" value="1"/>
</dbReference>
<evidence type="ECO:0000313" key="8">
    <source>
        <dbReference type="Proteomes" id="UP000266841"/>
    </source>
</evidence>
<dbReference type="InterPro" id="IPR027417">
    <property type="entry name" value="P-loop_NTPase"/>
</dbReference>
<gene>
    <name evidence="7" type="ORF">THAOC_15612</name>
</gene>
<dbReference type="GO" id="GO:0016887">
    <property type="term" value="F:ATP hydrolysis activity"/>
    <property type="evidence" value="ECO:0007669"/>
    <property type="project" value="InterPro"/>
</dbReference>
<dbReference type="GO" id="GO:0005524">
    <property type="term" value="F:ATP binding"/>
    <property type="evidence" value="ECO:0007669"/>
    <property type="project" value="UniProtKB-KW"/>
</dbReference>
<dbReference type="OMA" id="ARRFINM"/>
<dbReference type="GO" id="GO:0005739">
    <property type="term" value="C:mitochondrion"/>
    <property type="evidence" value="ECO:0007669"/>
    <property type="project" value="TreeGrafter"/>
</dbReference>
<dbReference type="GO" id="GO:0005509">
    <property type="term" value="F:calcium ion binding"/>
    <property type="evidence" value="ECO:0007669"/>
    <property type="project" value="InterPro"/>
</dbReference>
<keyword evidence="2" id="KW-0547">Nucleotide-binding</keyword>
<protein>
    <recommendedName>
        <fullName evidence="6">EF-hand domain-containing protein</fullName>
    </recommendedName>
</protein>
<dbReference type="InterPro" id="IPR011992">
    <property type="entry name" value="EF-hand-dom_pair"/>
</dbReference>
<dbReference type="SUPFAM" id="SSF47473">
    <property type="entry name" value="EF-hand"/>
    <property type="match status" value="1"/>
</dbReference>
<dbReference type="Pfam" id="PF13499">
    <property type="entry name" value="EF-hand_7"/>
    <property type="match status" value="1"/>
</dbReference>
<dbReference type="Pfam" id="PF03969">
    <property type="entry name" value="AFG1_ATPase"/>
    <property type="match status" value="1"/>
</dbReference>
<keyword evidence="4" id="KW-0067">ATP-binding</keyword>
<accession>K0SFH4</accession>
<dbReference type="Proteomes" id="UP000266841">
    <property type="component" value="Unassembled WGS sequence"/>
</dbReference>
<organism evidence="7 8">
    <name type="scientific">Thalassiosira oceanica</name>
    <name type="common">Marine diatom</name>
    <dbReference type="NCBI Taxonomy" id="159749"/>
    <lineage>
        <taxon>Eukaryota</taxon>
        <taxon>Sar</taxon>
        <taxon>Stramenopiles</taxon>
        <taxon>Ochrophyta</taxon>
        <taxon>Bacillariophyta</taxon>
        <taxon>Coscinodiscophyceae</taxon>
        <taxon>Thalassiosirophycidae</taxon>
        <taxon>Thalassiosirales</taxon>
        <taxon>Thalassiosiraceae</taxon>
        <taxon>Thalassiosira</taxon>
    </lineage>
</organism>
<dbReference type="PROSITE" id="PS50222">
    <property type="entry name" value="EF_HAND_2"/>
    <property type="match status" value="2"/>
</dbReference>
<dbReference type="InterPro" id="IPR002048">
    <property type="entry name" value="EF_hand_dom"/>
</dbReference>
<dbReference type="OrthoDB" id="548867at2759"/>
<evidence type="ECO:0000256" key="2">
    <source>
        <dbReference type="ARBA" id="ARBA00022741"/>
    </source>
</evidence>
<feature type="region of interest" description="Disordered" evidence="5">
    <location>
        <begin position="1"/>
        <end position="29"/>
    </location>
</feature>
<dbReference type="EMBL" id="AGNL01018053">
    <property type="protein sequence ID" value="EJK63714.1"/>
    <property type="molecule type" value="Genomic_DNA"/>
</dbReference>
<comment type="similarity">
    <text evidence="1">Belongs to the AFG1 ATPase family.</text>
</comment>